<dbReference type="InterPro" id="IPR008476">
    <property type="entry name" value="PBDC1_metazoa/fungi"/>
</dbReference>
<sequence length="471" mass="48768">MSLFGTSTTTTSSAAPLFGSTAATAKPLLGGTTTTTATSSVPLFGSTTTPTTTLFGGKPTTGTAPATGGLFGSTTAAAAAPTTSVSSGGLFGAKPATTSSPAVSGGLFGSTPASTSTPFKAAAAAPSNLGLGGVQQNTIATSTSGTVTNSLTGTDSEPAKAVEMQAATFIREMLPLIENKLKMNKDLMEEVETMNVDSSSIDDMLDKSRGWISEVRRNVRSATEASNSVMQLAANDKMLLDTAKRVHDQSTTANQNVHTQFIKKNLAERTNIYDLEMRALQNRVNELRVKFEKLLKGESSLSMHELDDYFMRVDRTAGTAQHYIQKLGVDIEEMRNQLIEQGYTHLRRTSPSYVVNLGNVSEGADFFPSQSSLAVIGSSLRAPASTATTGVLGTGSSLFGSNTGTTSLFGSSTAAKPAFSGGSLFGNQNTTPATSASTSTATTSLFGSKPSTTFASTVSNNSSGLLFSSKK</sequence>
<dbReference type="GO" id="GO:0005737">
    <property type="term" value="C:cytoplasm"/>
    <property type="evidence" value="ECO:0007669"/>
    <property type="project" value="TreeGrafter"/>
</dbReference>
<dbReference type="Proteomes" id="UP000005237">
    <property type="component" value="Unassembled WGS sequence"/>
</dbReference>
<reference evidence="3" key="1">
    <citation type="submission" date="2010-08" db="EMBL/GenBank/DDBJ databases">
        <authorList>
            <consortium name="Caenorhabditis japonica Sequencing Consortium"/>
            <person name="Wilson R.K."/>
        </authorList>
    </citation>
    <scope>NUCLEOTIDE SEQUENCE [LARGE SCALE GENOMIC DNA]</scope>
    <source>
        <strain evidence="3">DF5081</strain>
    </source>
</reference>
<dbReference type="GO" id="GO:0005643">
    <property type="term" value="C:nuclear pore"/>
    <property type="evidence" value="ECO:0007669"/>
    <property type="project" value="UniProtKB-ARBA"/>
</dbReference>
<dbReference type="InterPro" id="IPR025574">
    <property type="entry name" value="Nucleoporin_FG_rpt"/>
</dbReference>
<reference evidence="2" key="2">
    <citation type="submission" date="2022-06" db="UniProtKB">
        <authorList>
            <consortium name="EnsemblMetazoa"/>
        </authorList>
    </citation>
    <scope>IDENTIFICATION</scope>
    <source>
        <strain evidence="2">DF5081</strain>
    </source>
</reference>
<dbReference type="Pfam" id="PF13634">
    <property type="entry name" value="Nucleoporin_FG"/>
    <property type="match status" value="2"/>
</dbReference>
<feature type="region of interest" description="Disordered" evidence="1">
    <location>
        <begin position="34"/>
        <end position="68"/>
    </location>
</feature>
<dbReference type="EnsemblMetazoa" id="CJA13854.1">
    <property type="protein sequence ID" value="CJA13854.1"/>
    <property type="gene ID" value="WBGene00133058"/>
</dbReference>
<accession>A0A8R1DYF0</accession>
<evidence type="ECO:0000313" key="2">
    <source>
        <dbReference type="EnsemblMetazoa" id="CJA13854.1"/>
    </source>
</evidence>
<name>A0A8R1DYF0_CAEJA</name>
<proteinExistence type="predicted"/>
<dbReference type="AlphaFoldDB" id="A0A8R1DYF0"/>
<dbReference type="OMA" id="ALMNKSY"/>
<dbReference type="PANTHER" id="PTHR13410">
    <property type="entry name" value="PROTEIN PBDC1"/>
    <property type="match status" value="1"/>
</dbReference>
<organism evidence="2 3">
    <name type="scientific">Caenorhabditis japonica</name>
    <dbReference type="NCBI Taxonomy" id="281687"/>
    <lineage>
        <taxon>Eukaryota</taxon>
        <taxon>Metazoa</taxon>
        <taxon>Ecdysozoa</taxon>
        <taxon>Nematoda</taxon>
        <taxon>Chromadorea</taxon>
        <taxon>Rhabditida</taxon>
        <taxon>Rhabditina</taxon>
        <taxon>Rhabditomorpha</taxon>
        <taxon>Rhabditoidea</taxon>
        <taxon>Rhabditidae</taxon>
        <taxon>Peloderinae</taxon>
        <taxon>Caenorhabditis</taxon>
    </lineage>
</organism>
<evidence type="ECO:0000256" key="1">
    <source>
        <dbReference type="SAM" id="MobiDB-lite"/>
    </source>
</evidence>
<keyword evidence="3" id="KW-1185">Reference proteome</keyword>
<evidence type="ECO:0000313" key="3">
    <source>
        <dbReference type="Proteomes" id="UP000005237"/>
    </source>
</evidence>
<dbReference type="PANTHER" id="PTHR13410:SF9">
    <property type="entry name" value="PROTEIN PBDC1"/>
    <property type="match status" value="1"/>
</dbReference>
<protein>
    <submittedName>
        <fullName evidence="2">Uncharacterized protein</fullName>
    </submittedName>
</protein>